<dbReference type="STRING" id="420778.A0A1S8BK67"/>
<comment type="caution">
    <text evidence="3">The sequence shown here is derived from an EMBL/GenBank/DDBJ whole genome shotgun (WGS) entry which is preliminary data.</text>
</comment>
<dbReference type="InterPro" id="IPR036400">
    <property type="entry name" value="Cyt_B5-like_heme/steroid_sf"/>
</dbReference>
<dbReference type="Gene3D" id="3.10.120.10">
    <property type="entry name" value="Cytochrome b5-like heme/steroid binding domain"/>
    <property type="match status" value="1"/>
</dbReference>
<feature type="domain" description="Cytochrome b5 heme-binding" evidence="2">
    <location>
        <begin position="96"/>
        <end position="164"/>
    </location>
</feature>
<name>A0A1S8BK67_9PEZI</name>
<feature type="compositionally biased region" description="Basic and acidic residues" evidence="1">
    <location>
        <begin position="1"/>
        <end position="10"/>
    </location>
</feature>
<reference evidence="3 4" key="1">
    <citation type="submission" date="2017-01" db="EMBL/GenBank/DDBJ databases">
        <title>Draft genome sequence of Diplodia seriata F98.1, a fungal species involved in grapevine trunk diseases.</title>
        <authorList>
            <person name="Robert-Siegwald G."/>
            <person name="Vallet J."/>
            <person name="Abou-Mansour E."/>
            <person name="Xu J."/>
            <person name="Rey P."/>
            <person name="Bertsch C."/>
            <person name="Rego C."/>
            <person name="Larignon P."/>
            <person name="Fontaine F."/>
            <person name="Lebrun M.-H."/>
        </authorList>
    </citation>
    <scope>NUCLEOTIDE SEQUENCE [LARGE SCALE GENOMIC DNA]</scope>
    <source>
        <strain evidence="3 4">F98.1</strain>
    </source>
</reference>
<dbReference type="AlphaFoldDB" id="A0A1S8BK67"/>
<feature type="region of interest" description="Disordered" evidence="1">
    <location>
        <begin position="1"/>
        <end position="61"/>
    </location>
</feature>
<dbReference type="EMBL" id="MSZU01000076">
    <property type="protein sequence ID" value="OMP87825.1"/>
    <property type="molecule type" value="Genomic_DNA"/>
</dbReference>
<evidence type="ECO:0000313" key="4">
    <source>
        <dbReference type="Proteomes" id="UP000190776"/>
    </source>
</evidence>
<gene>
    <name evidence="3" type="ORF">BK809_0007915</name>
</gene>
<evidence type="ECO:0000256" key="1">
    <source>
        <dbReference type="SAM" id="MobiDB-lite"/>
    </source>
</evidence>
<evidence type="ECO:0000313" key="3">
    <source>
        <dbReference type="EMBL" id="OMP87825.1"/>
    </source>
</evidence>
<proteinExistence type="predicted"/>
<dbReference type="Pfam" id="PF00173">
    <property type="entry name" value="Cyt-b5"/>
    <property type="match status" value="1"/>
</dbReference>
<sequence>MGWLNPKHDQLPTSTQDGADPTPTKEPSFRPEANHIEPIDEPDLKPRPSTQPFPFADAATPNAQLPFIPASKVAAESSSTNNNNNNDAKEGKPQGTTPPTARRLLIVIDAIVYDCTDFARSQHPGGSAVIESLAGSDCSWQFWRFHSAQHLRDVGRGLRVGRTAGVRNRFGEERAKYVGLGGLDSGQDW</sequence>
<organism evidence="3 4">
    <name type="scientific">Diplodia seriata</name>
    <dbReference type="NCBI Taxonomy" id="420778"/>
    <lineage>
        <taxon>Eukaryota</taxon>
        <taxon>Fungi</taxon>
        <taxon>Dikarya</taxon>
        <taxon>Ascomycota</taxon>
        <taxon>Pezizomycotina</taxon>
        <taxon>Dothideomycetes</taxon>
        <taxon>Dothideomycetes incertae sedis</taxon>
        <taxon>Botryosphaeriales</taxon>
        <taxon>Botryosphaeriaceae</taxon>
        <taxon>Diplodia</taxon>
    </lineage>
</organism>
<protein>
    <submittedName>
        <fullName evidence="3">Putative cytochrome b5</fullName>
    </submittedName>
</protein>
<accession>A0A1S8BK67</accession>
<dbReference type="SUPFAM" id="SSF55856">
    <property type="entry name" value="Cytochrome b5-like heme/steroid binding domain"/>
    <property type="match status" value="1"/>
</dbReference>
<dbReference type="Proteomes" id="UP000190776">
    <property type="component" value="Unassembled WGS sequence"/>
</dbReference>
<evidence type="ECO:0000259" key="2">
    <source>
        <dbReference type="SMART" id="SM01117"/>
    </source>
</evidence>
<feature type="region of interest" description="Disordered" evidence="1">
    <location>
        <begin position="74"/>
        <end position="101"/>
    </location>
</feature>
<dbReference type="SMART" id="SM01117">
    <property type="entry name" value="Cyt-b5"/>
    <property type="match status" value="1"/>
</dbReference>
<feature type="compositionally biased region" description="Basic and acidic residues" evidence="1">
    <location>
        <begin position="27"/>
        <end position="46"/>
    </location>
</feature>
<dbReference type="InterPro" id="IPR001199">
    <property type="entry name" value="Cyt_B5-like_heme/steroid-bd"/>
</dbReference>
<dbReference type="OrthoDB" id="260519at2759"/>